<reference evidence="1 2" key="1">
    <citation type="submission" date="2024-06" db="EMBL/GenBank/DDBJ databases">
        <title>A chromosome level genome sequence of Diviner's sage (Salvia divinorum).</title>
        <authorList>
            <person name="Ford S.A."/>
            <person name="Ro D.-K."/>
            <person name="Ness R.W."/>
            <person name="Phillips M.A."/>
        </authorList>
    </citation>
    <scope>NUCLEOTIDE SEQUENCE [LARGE SCALE GENOMIC DNA]</scope>
    <source>
        <strain evidence="1">SAF-2024a</strain>
        <tissue evidence="1">Leaf</tissue>
    </source>
</reference>
<dbReference type="AlphaFoldDB" id="A0ABD1H8G1"/>
<comment type="caution">
    <text evidence="1">The sequence shown here is derived from an EMBL/GenBank/DDBJ whole genome shotgun (WGS) entry which is preliminary data.</text>
</comment>
<dbReference type="Proteomes" id="UP001567538">
    <property type="component" value="Unassembled WGS sequence"/>
</dbReference>
<keyword evidence="2" id="KW-1185">Reference proteome</keyword>
<protein>
    <submittedName>
        <fullName evidence="1">Uncharacterized protein</fullName>
    </submittedName>
</protein>
<dbReference type="EMBL" id="JBEAFC010000006">
    <property type="protein sequence ID" value="KAL1552733.1"/>
    <property type="molecule type" value="Genomic_DNA"/>
</dbReference>
<name>A0ABD1H8G1_SALDI</name>
<organism evidence="1 2">
    <name type="scientific">Salvia divinorum</name>
    <name type="common">Maria pastora</name>
    <name type="synonym">Diviner's sage</name>
    <dbReference type="NCBI Taxonomy" id="28513"/>
    <lineage>
        <taxon>Eukaryota</taxon>
        <taxon>Viridiplantae</taxon>
        <taxon>Streptophyta</taxon>
        <taxon>Embryophyta</taxon>
        <taxon>Tracheophyta</taxon>
        <taxon>Spermatophyta</taxon>
        <taxon>Magnoliopsida</taxon>
        <taxon>eudicotyledons</taxon>
        <taxon>Gunneridae</taxon>
        <taxon>Pentapetalae</taxon>
        <taxon>asterids</taxon>
        <taxon>lamiids</taxon>
        <taxon>Lamiales</taxon>
        <taxon>Lamiaceae</taxon>
        <taxon>Nepetoideae</taxon>
        <taxon>Mentheae</taxon>
        <taxon>Salviinae</taxon>
        <taxon>Salvia</taxon>
        <taxon>Salvia subgen. Calosphace</taxon>
    </lineage>
</organism>
<evidence type="ECO:0000313" key="1">
    <source>
        <dbReference type="EMBL" id="KAL1552733.1"/>
    </source>
</evidence>
<gene>
    <name evidence="1" type="ORF">AAHA92_13497</name>
</gene>
<proteinExistence type="predicted"/>
<accession>A0ABD1H8G1</accession>
<sequence length="67" mass="7773">MVLRGQLPVPSIESIPPLAYECKFGIWSYRRPHGMAASHVSEFDPFIVHMFAAGFESYRFMVLRLER</sequence>
<evidence type="ECO:0000313" key="2">
    <source>
        <dbReference type="Proteomes" id="UP001567538"/>
    </source>
</evidence>